<evidence type="ECO:0000259" key="1">
    <source>
        <dbReference type="Pfam" id="PF13649"/>
    </source>
</evidence>
<organism evidence="2 3">
    <name type="scientific">Nocardia uniformis</name>
    <dbReference type="NCBI Taxonomy" id="53432"/>
    <lineage>
        <taxon>Bacteria</taxon>
        <taxon>Bacillati</taxon>
        <taxon>Actinomycetota</taxon>
        <taxon>Actinomycetes</taxon>
        <taxon>Mycobacteriales</taxon>
        <taxon>Nocardiaceae</taxon>
        <taxon>Nocardia</taxon>
    </lineage>
</organism>
<dbReference type="CDD" id="cd02440">
    <property type="entry name" value="AdoMet_MTases"/>
    <property type="match status" value="1"/>
</dbReference>
<dbReference type="PANTHER" id="PTHR42912:SF94">
    <property type="entry name" value="METHYLTRANSFERASE TYPE 11 DOMAIN-CONTAINING PROTEIN"/>
    <property type="match status" value="1"/>
</dbReference>
<dbReference type="PANTHER" id="PTHR42912">
    <property type="entry name" value="METHYLTRANSFERASE"/>
    <property type="match status" value="1"/>
</dbReference>
<dbReference type="GO" id="GO:0008168">
    <property type="term" value="F:methyltransferase activity"/>
    <property type="evidence" value="ECO:0007669"/>
    <property type="project" value="UniProtKB-KW"/>
</dbReference>
<dbReference type="GO" id="GO:0032259">
    <property type="term" value="P:methylation"/>
    <property type="evidence" value="ECO:0007669"/>
    <property type="project" value="UniProtKB-KW"/>
</dbReference>
<name>A0A849C7T5_9NOCA</name>
<dbReference type="Gene3D" id="3.40.50.150">
    <property type="entry name" value="Vaccinia Virus protein VP39"/>
    <property type="match status" value="1"/>
</dbReference>
<keyword evidence="2" id="KW-0808">Transferase</keyword>
<gene>
    <name evidence="2" type="ORF">HLB23_29005</name>
</gene>
<dbReference type="InterPro" id="IPR050508">
    <property type="entry name" value="Methyltransf_Superfamily"/>
</dbReference>
<feature type="domain" description="Methyltransferase" evidence="1">
    <location>
        <begin position="48"/>
        <end position="147"/>
    </location>
</feature>
<dbReference type="AlphaFoldDB" id="A0A849C7T5"/>
<dbReference type="InterPro" id="IPR029063">
    <property type="entry name" value="SAM-dependent_MTases_sf"/>
</dbReference>
<comment type="caution">
    <text evidence="2">The sequence shown here is derived from an EMBL/GenBank/DDBJ whole genome shotgun (WGS) entry which is preliminary data.</text>
</comment>
<evidence type="ECO:0000313" key="3">
    <source>
        <dbReference type="Proteomes" id="UP000586827"/>
    </source>
</evidence>
<keyword evidence="3" id="KW-1185">Reference proteome</keyword>
<keyword evidence="2" id="KW-0489">Methyltransferase</keyword>
<sequence length="212" mass="22378">MAMRLFAAQLGHPRGVPGRVIGWVLNRRNHGPITGSLAALQVAPGEIVADVGFGGGLSLRLLLEQVGQHGSVYGVDMSATAIADARRRFRGPLRTGRLRLLRASMDRIPLPDSSVDALGTVNTIYYVPDTALAASLGELARILRPGGRLVLGLGDPDYMAELPFSVGVLRLRPVTAIVDALAAAGFTVTAHTRVGTSYRAFHVLTAEHSAGL</sequence>
<dbReference type="EMBL" id="JABELX010000011">
    <property type="protein sequence ID" value="NNH73846.1"/>
    <property type="molecule type" value="Genomic_DNA"/>
</dbReference>
<proteinExistence type="predicted"/>
<dbReference type="Pfam" id="PF13649">
    <property type="entry name" value="Methyltransf_25"/>
    <property type="match status" value="1"/>
</dbReference>
<evidence type="ECO:0000313" key="2">
    <source>
        <dbReference type="EMBL" id="NNH73846.1"/>
    </source>
</evidence>
<dbReference type="SUPFAM" id="SSF53335">
    <property type="entry name" value="S-adenosyl-L-methionine-dependent methyltransferases"/>
    <property type="match status" value="1"/>
</dbReference>
<reference evidence="2 3" key="1">
    <citation type="submission" date="2020-05" db="EMBL/GenBank/DDBJ databases">
        <title>MicrobeNet Type strains.</title>
        <authorList>
            <person name="Nicholson A.C."/>
        </authorList>
    </citation>
    <scope>NUCLEOTIDE SEQUENCE [LARGE SCALE GENOMIC DNA]</scope>
    <source>
        <strain evidence="2 3">JCM 3224</strain>
    </source>
</reference>
<accession>A0A849C7T5</accession>
<dbReference type="Proteomes" id="UP000586827">
    <property type="component" value="Unassembled WGS sequence"/>
</dbReference>
<dbReference type="InterPro" id="IPR041698">
    <property type="entry name" value="Methyltransf_25"/>
</dbReference>
<protein>
    <submittedName>
        <fullName evidence="2">Methyltransferase domain-containing protein</fullName>
    </submittedName>
</protein>